<dbReference type="InterPro" id="IPR004147">
    <property type="entry name" value="ABC1_dom"/>
</dbReference>
<dbReference type="Proteomes" id="UP000236319">
    <property type="component" value="Unassembled WGS sequence"/>
</dbReference>
<evidence type="ECO:0000256" key="1">
    <source>
        <dbReference type="ARBA" id="ARBA00009670"/>
    </source>
</evidence>
<evidence type="ECO:0000313" key="8">
    <source>
        <dbReference type="Proteomes" id="UP000236319"/>
    </source>
</evidence>
<reference evidence="7 8" key="1">
    <citation type="journal article" date="2017" name="BMC Genomics">
        <title>Whole-genome assembly of Babesia ovata and comparative genomics between closely related pathogens.</title>
        <authorList>
            <person name="Yamagishi J."/>
            <person name="Asada M."/>
            <person name="Hakimi H."/>
            <person name="Tanaka T.Q."/>
            <person name="Sugimoto C."/>
            <person name="Kawazu S."/>
        </authorList>
    </citation>
    <scope>NUCLEOTIDE SEQUENCE [LARGE SCALE GENOMIC DNA]</scope>
    <source>
        <strain evidence="7 8">Miyake</strain>
    </source>
</reference>
<evidence type="ECO:0000259" key="6">
    <source>
        <dbReference type="Pfam" id="PF03109"/>
    </source>
</evidence>
<gene>
    <name evidence="7" type="ORF">BOVATA_035590</name>
</gene>
<evidence type="ECO:0000256" key="4">
    <source>
        <dbReference type="ARBA" id="ARBA00022840"/>
    </source>
</evidence>
<dbReference type="VEuPathDB" id="PiroplasmaDB:BOVATA_035590"/>
<dbReference type="OrthoDB" id="201153at2759"/>
<keyword evidence="7" id="KW-0418">Kinase</keyword>
<keyword evidence="2" id="KW-0808">Transferase</keyword>
<dbReference type="PANTHER" id="PTHR43851">
    <property type="match status" value="1"/>
</dbReference>
<keyword evidence="4" id="KW-0067">ATP-binding</keyword>
<evidence type="ECO:0000256" key="5">
    <source>
        <dbReference type="SAM" id="MobiDB-lite"/>
    </source>
</evidence>
<dbReference type="PANTHER" id="PTHR43851:SF3">
    <property type="entry name" value="COENZYME Q8"/>
    <property type="match status" value="1"/>
</dbReference>
<dbReference type="InterPro" id="IPR011009">
    <property type="entry name" value="Kinase-like_dom_sf"/>
</dbReference>
<name>A0A2H6KGF0_9APIC</name>
<dbReference type="InterPro" id="IPR051409">
    <property type="entry name" value="Atypical_kinase_ADCK"/>
</dbReference>
<dbReference type="Pfam" id="PF03109">
    <property type="entry name" value="ABC1"/>
    <property type="match status" value="1"/>
</dbReference>
<keyword evidence="3" id="KW-0547">Nucleotide-binding</keyword>
<dbReference type="RefSeq" id="XP_028868309.1">
    <property type="nucleotide sequence ID" value="XM_029012476.1"/>
</dbReference>
<dbReference type="GeneID" id="39875836"/>
<dbReference type="EMBL" id="BDSA01000004">
    <property type="protein sequence ID" value="GBE62066.1"/>
    <property type="molecule type" value="Genomic_DNA"/>
</dbReference>
<comment type="caution">
    <text evidence="7">The sequence shown here is derived from an EMBL/GenBank/DDBJ whole genome shotgun (WGS) entry which is preliminary data.</text>
</comment>
<proteinExistence type="inferred from homology"/>
<dbReference type="AlphaFoldDB" id="A0A2H6KGF0"/>
<evidence type="ECO:0000313" key="7">
    <source>
        <dbReference type="EMBL" id="GBE62066.1"/>
    </source>
</evidence>
<feature type="domain" description="ABC1 atypical kinase-like" evidence="6">
    <location>
        <begin position="283"/>
        <end position="520"/>
    </location>
</feature>
<keyword evidence="8" id="KW-1185">Reference proteome</keyword>
<sequence>MRRNEPAVRMAAMKLDLVSQINLYRQRNLRKLAEGSLPKQEDSVAKAICRPVSDVLGAVLRAGVCALHWVGPESKPSEPRPDPEGRNTTPDEMSASKFDVDRALRALKKLKNGKTQLSSAQQRATYSTLVWSRMEARPMAAAGYITARRHGFTPLTQSADAACSGALLCRPEVHSQRRGFTGGSNGNRRMNQNAVPADRFSRVANIAGLMLNVASTTAKQAVQRYMQGERGNVIQQAMASEENVKLLVDCLCKMRGTALKFGQLLSLQYGILPESIRRALVDVRHRADVMPEEQVTQILRNEFGDGWQDKFEMFDLHPMASASLGQVHSAIIKDGRRVCVKVQFPGVADSIDSDVANLIFICTKTNLIPKNFFIKQFARELKVELTTECDYENEARFYKIFKQLQLEGFAVPDVIDELSTKRIITTEFVPGVPVEDCKHLPQHVRDSIGDRLLRLSLSELFIFGLMNTDPNPSNYLYDEKTDLIGLIDFGSCRSFNPAFVEEYSKLVLASVDEDTEKIVSLSRSLGFLGSEDTDEMVRHHVESVLITGKPFRHDGRFDFRTYDIIQQCRDKASIILKIRKQPPPPEVYSLHRKLAGCYVICQLIGAHVDAKNIFATIAQAL</sequence>
<comment type="similarity">
    <text evidence="1">Belongs to the protein kinase superfamily. ADCK protein kinase family.</text>
</comment>
<feature type="compositionally biased region" description="Basic and acidic residues" evidence="5">
    <location>
        <begin position="75"/>
        <end position="85"/>
    </location>
</feature>
<feature type="region of interest" description="Disordered" evidence="5">
    <location>
        <begin position="70"/>
        <end position="96"/>
    </location>
</feature>
<protein>
    <submittedName>
        <fullName evidence="7">AarF domain-containing kinase 4, putative</fullName>
    </submittedName>
</protein>
<dbReference type="GO" id="GO:0006744">
    <property type="term" value="P:ubiquinone biosynthetic process"/>
    <property type="evidence" value="ECO:0007669"/>
    <property type="project" value="TreeGrafter"/>
</dbReference>
<dbReference type="SUPFAM" id="SSF56112">
    <property type="entry name" value="Protein kinase-like (PK-like)"/>
    <property type="match status" value="1"/>
</dbReference>
<evidence type="ECO:0000256" key="2">
    <source>
        <dbReference type="ARBA" id="ARBA00022679"/>
    </source>
</evidence>
<evidence type="ECO:0000256" key="3">
    <source>
        <dbReference type="ARBA" id="ARBA00022741"/>
    </source>
</evidence>
<dbReference type="CDD" id="cd13970">
    <property type="entry name" value="ABC1_ADCK3"/>
    <property type="match status" value="1"/>
</dbReference>
<dbReference type="GO" id="GO:0005524">
    <property type="term" value="F:ATP binding"/>
    <property type="evidence" value="ECO:0007669"/>
    <property type="project" value="UniProtKB-KW"/>
</dbReference>
<dbReference type="InterPro" id="IPR034646">
    <property type="entry name" value="ADCK3_dom"/>
</dbReference>
<accession>A0A2H6KGF0</accession>
<dbReference type="GO" id="GO:0016301">
    <property type="term" value="F:kinase activity"/>
    <property type="evidence" value="ECO:0007669"/>
    <property type="project" value="UniProtKB-KW"/>
</dbReference>
<organism evidence="7 8">
    <name type="scientific">Babesia ovata</name>
    <dbReference type="NCBI Taxonomy" id="189622"/>
    <lineage>
        <taxon>Eukaryota</taxon>
        <taxon>Sar</taxon>
        <taxon>Alveolata</taxon>
        <taxon>Apicomplexa</taxon>
        <taxon>Aconoidasida</taxon>
        <taxon>Piroplasmida</taxon>
        <taxon>Babesiidae</taxon>
        <taxon>Babesia</taxon>
    </lineage>
</organism>